<evidence type="ECO:0000259" key="9">
    <source>
        <dbReference type="PROSITE" id="PS50850"/>
    </source>
</evidence>
<dbReference type="OrthoDB" id="117970at2157"/>
<dbReference type="CDD" id="cd17325">
    <property type="entry name" value="MFS_MdtG_SLC18_like"/>
    <property type="match status" value="1"/>
</dbReference>
<feature type="transmembrane region" description="Helical" evidence="8">
    <location>
        <begin position="15"/>
        <end position="32"/>
    </location>
</feature>
<evidence type="ECO:0000256" key="8">
    <source>
        <dbReference type="SAM" id="Phobius"/>
    </source>
</evidence>
<dbReference type="GO" id="GO:0022857">
    <property type="term" value="F:transmembrane transporter activity"/>
    <property type="evidence" value="ECO:0007669"/>
    <property type="project" value="InterPro"/>
</dbReference>
<evidence type="ECO:0000313" key="11">
    <source>
        <dbReference type="Proteomes" id="UP000219689"/>
    </source>
</evidence>
<sequence length="429" mass="45940">MGTTTELKQGIREHLGQFSLHVLLVFATGLTIGSERTVVPVLGEDVLGVESFLVIGSFVASFGFVKALLNLYAGKWGEEYGRKPVLILGWATALPLPVILIVAPSWGWITVGNILLGINQALTWSMAINAKIDLAGPDQRGLAVGIDEAFGYSGVAVGAWITGVIAGQWSLRPEPFYFLAVVVVLAFLISIFLITETVQYAQAEGDDDHHDADLPFREVLKRATYGDRTLFAAAQAGHIENFVDTLFWIAVPLYLTSQGLGIAAVGVVVGVHSAMYFLQIATGGLADRIGRRPPVIWGMFLAGAGVLGMAFVDGYLPWAALAAASGLGMALLYPNLMTVPGDAAHPTWRSAGMGVYRMWRDSGYGVGAISIGLSMQFVNAEAAFYMTAILMFISGAIVYIWMEETHPDFGTHEPPSPATETPTRAVSED</sequence>
<feature type="transmembrane region" description="Helical" evidence="8">
    <location>
        <begin position="294"/>
        <end position="312"/>
    </location>
</feature>
<keyword evidence="3" id="KW-1003">Cell membrane</keyword>
<feature type="transmembrane region" description="Helical" evidence="8">
    <location>
        <begin position="149"/>
        <end position="169"/>
    </location>
</feature>
<feature type="transmembrane region" description="Helical" evidence="8">
    <location>
        <begin position="85"/>
        <end position="109"/>
    </location>
</feature>
<dbReference type="PROSITE" id="PS00216">
    <property type="entry name" value="SUGAR_TRANSPORT_1"/>
    <property type="match status" value="1"/>
</dbReference>
<dbReference type="SUPFAM" id="SSF103473">
    <property type="entry name" value="MFS general substrate transporter"/>
    <property type="match status" value="1"/>
</dbReference>
<evidence type="ECO:0000256" key="3">
    <source>
        <dbReference type="ARBA" id="ARBA00022475"/>
    </source>
</evidence>
<evidence type="ECO:0000256" key="5">
    <source>
        <dbReference type="ARBA" id="ARBA00022989"/>
    </source>
</evidence>
<dbReference type="InterPro" id="IPR020846">
    <property type="entry name" value="MFS_dom"/>
</dbReference>
<evidence type="ECO:0000313" key="10">
    <source>
        <dbReference type="EMBL" id="PCR91924.1"/>
    </source>
</evidence>
<protein>
    <submittedName>
        <fullName evidence="10">MFS transporter</fullName>
    </submittedName>
</protein>
<dbReference type="AlphaFoldDB" id="A0A2A5QYP6"/>
<evidence type="ECO:0000256" key="6">
    <source>
        <dbReference type="ARBA" id="ARBA00023136"/>
    </source>
</evidence>
<dbReference type="InterPro" id="IPR050171">
    <property type="entry name" value="MFS_Transporters"/>
</dbReference>
<evidence type="ECO:0000256" key="7">
    <source>
        <dbReference type="SAM" id="MobiDB-lite"/>
    </source>
</evidence>
<dbReference type="PANTHER" id="PTHR23517:SF3">
    <property type="entry name" value="INTEGRAL MEMBRANE TRANSPORT PROTEIN"/>
    <property type="match status" value="1"/>
</dbReference>
<dbReference type="GO" id="GO:0005886">
    <property type="term" value="C:plasma membrane"/>
    <property type="evidence" value="ECO:0007669"/>
    <property type="project" value="UniProtKB-SubCell"/>
</dbReference>
<keyword evidence="2" id="KW-0813">Transport</keyword>
<comment type="subcellular location">
    <subcellularLocation>
        <location evidence="1">Cell membrane</location>
        <topology evidence="1">Multi-pass membrane protein</topology>
    </subcellularLocation>
</comment>
<dbReference type="InterPro" id="IPR036259">
    <property type="entry name" value="MFS_trans_sf"/>
</dbReference>
<feature type="compositionally biased region" description="Polar residues" evidence="7">
    <location>
        <begin position="418"/>
        <end position="429"/>
    </location>
</feature>
<name>A0A2A5QYP6_9EURY</name>
<evidence type="ECO:0000256" key="4">
    <source>
        <dbReference type="ARBA" id="ARBA00022692"/>
    </source>
</evidence>
<feature type="transmembrane region" description="Helical" evidence="8">
    <location>
        <begin position="318"/>
        <end position="337"/>
    </location>
</feature>
<gene>
    <name evidence="10" type="ORF">CP557_16180</name>
</gene>
<dbReference type="Gene3D" id="1.20.1250.20">
    <property type="entry name" value="MFS general substrate transporter like domains"/>
    <property type="match status" value="2"/>
</dbReference>
<dbReference type="RefSeq" id="WP_097380856.1">
    <property type="nucleotide sequence ID" value="NZ_NXNI01000001.1"/>
</dbReference>
<proteinExistence type="predicted"/>
<keyword evidence="6 8" id="KW-0472">Membrane</keyword>
<feature type="transmembrane region" description="Helical" evidence="8">
    <location>
        <begin position="260"/>
        <end position="282"/>
    </location>
</feature>
<feature type="region of interest" description="Disordered" evidence="7">
    <location>
        <begin position="410"/>
        <end position="429"/>
    </location>
</feature>
<feature type="transmembrane region" description="Helical" evidence="8">
    <location>
        <begin position="52"/>
        <end position="73"/>
    </location>
</feature>
<dbReference type="InterPro" id="IPR005829">
    <property type="entry name" value="Sugar_transporter_CS"/>
</dbReference>
<dbReference type="Proteomes" id="UP000219689">
    <property type="component" value="Unassembled WGS sequence"/>
</dbReference>
<accession>A0A2A5QYP6</accession>
<feature type="domain" description="Major facilitator superfamily (MFS) profile" evidence="9">
    <location>
        <begin position="17"/>
        <end position="406"/>
    </location>
</feature>
<dbReference type="PANTHER" id="PTHR23517">
    <property type="entry name" value="RESISTANCE PROTEIN MDTM, PUTATIVE-RELATED-RELATED"/>
    <property type="match status" value="1"/>
</dbReference>
<dbReference type="InterPro" id="IPR011701">
    <property type="entry name" value="MFS"/>
</dbReference>
<keyword evidence="4 8" id="KW-0812">Transmembrane</keyword>
<reference evidence="10 11" key="1">
    <citation type="submission" date="2017-09" db="EMBL/GenBank/DDBJ databases">
        <title>Genome sequences of Natrinema ejinorence JCM 13890T.</title>
        <authorList>
            <person name="Roh S.W."/>
            <person name="Kim Y.B."/>
            <person name="Kim J.Y."/>
        </authorList>
    </citation>
    <scope>NUCLEOTIDE SEQUENCE [LARGE SCALE GENOMIC DNA]</scope>
    <source>
        <strain evidence="10 11">JCM 13890</strain>
    </source>
</reference>
<keyword evidence="11" id="KW-1185">Reference proteome</keyword>
<dbReference type="EMBL" id="NXNI01000001">
    <property type="protein sequence ID" value="PCR91924.1"/>
    <property type="molecule type" value="Genomic_DNA"/>
</dbReference>
<feature type="transmembrane region" description="Helical" evidence="8">
    <location>
        <begin position="176"/>
        <end position="194"/>
    </location>
</feature>
<evidence type="ECO:0000256" key="2">
    <source>
        <dbReference type="ARBA" id="ARBA00022448"/>
    </source>
</evidence>
<dbReference type="PROSITE" id="PS50850">
    <property type="entry name" value="MFS"/>
    <property type="match status" value="1"/>
</dbReference>
<evidence type="ECO:0000256" key="1">
    <source>
        <dbReference type="ARBA" id="ARBA00004651"/>
    </source>
</evidence>
<organism evidence="10 11">
    <name type="scientific">Natrinema ejinorense</name>
    <dbReference type="NCBI Taxonomy" id="373386"/>
    <lineage>
        <taxon>Archaea</taxon>
        <taxon>Methanobacteriati</taxon>
        <taxon>Methanobacteriota</taxon>
        <taxon>Stenosarchaea group</taxon>
        <taxon>Halobacteria</taxon>
        <taxon>Halobacteriales</taxon>
        <taxon>Natrialbaceae</taxon>
        <taxon>Natrinema</taxon>
    </lineage>
</organism>
<feature type="transmembrane region" description="Helical" evidence="8">
    <location>
        <begin position="383"/>
        <end position="402"/>
    </location>
</feature>
<keyword evidence="5 8" id="KW-1133">Transmembrane helix</keyword>
<comment type="caution">
    <text evidence="10">The sequence shown here is derived from an EMBL/GenBank/DDBJ whole genome shotgun (WGS) entry which is preliminary data.</text>
</comment>
<dbReference type="Pfam" id="PF07690">
    <property type="entry name" value="MFS_1"/>
    <property type="match status" value="2"/>
</dbReference>